<dbReference type="RefSeq" id="WP_285933937.1">
    <property type="nucleotide sequence ID" value="NZ_JASTZU010000061.1"/>
</dbReference>
<evidence type="ECO:0000313" key="2">
    <source>
        <dbReference type="EMBL" id="MDL4842644.1"/>
    </source>
</evidence>
<feature type="transmembrane region" description="Helical" evidence="1">
    <location>
        <begin position="52"/>
        <end position="74"/>
    </location>
</feature>
<accession>A0ABT7LB53</accession>
<keyword evidence="3" id="KW-1185">Reference proteome</keyword>
<feature type="transmembrane region" description="Helical" evidence="1">
    <location>
        <begin position="81"/>
        <end position="101"/>
    </location>
</feature>
<protein>
    <submittedName>
        <fullName evidence="2">Uncharacterized protein</fullName>
    </submittedName>
</protein>
<dbReference type="Proteomes" id="UP001235343">
    <property type="component" value="Unassembled WGS sequence"/>
</dbReference>
<feature type="transmembrane region" description="Helical" evidence="1">
    <location>
        <begin position="154"/>
        <end position="178"/>
    </location>
</feature>
<feature type="transmembrane region" description="Helical" evidence="1">
    <location>
        <begin position="28"/>
        <end position="46"/>
    </location>
</feature>
<proteinExistence type="predicted"/>
<comment type="caution">
    <text evidence="2">The sequence shown here is derived from an EMBL/GenBank/DDBJ whole genome shotgun (WGS) entry which is preliminary data.</text>
</comment>
<feature type="transmembrane region" description="Helical" evidence="1">
    <location>
        <begin position="184"/>
        <end position="205"/>
    </location>
</feature>
<sequence>MKKHTDIDEMTASFVNDLQTPNMNRHNVVGFLLIGLDIMGLIPIISEPFSSAYFWPAVIPIVIINLWAILYIVAPFKYEKSYYLFFGVFGVVNTYIYFLVIQKFLYIHIGVDGSLFFIVGLVLFISLLLFLQLFNLKMLYSKSDMKKDKNGSKINVSLITVASSGGYIIAQIIMPIFVTDSLKIIILIIALSLLSILTAYFSIFLQKYFYIGKNYKTVKTVYPEFGLPKKLRRN</sequence>
<keyword evidence="1" id="KW-1133">Transmembrane helix</keyword>
<reference evidence="2 3" key="1">
    <citation type="submission" date="2023-06" db="EMBL/GenBank/DDBJ databases">
        <title>Aquibacillus rhizosphaerae LR5S19.</title>
        <authorList>
            <person name="Sun J.-Q."/>
        </authorList>
    </citation>
    <scope>NUCLEOTIDE SEQUENCE [LARGE SCALE GENOMIC DNA]</scope>
    <source>
        <strain evidence="2 3">LR5S19</strain>
    </source>
</reference>
<evidence type="ECO:0000256" key="1">
    <source>
        <dbReference type="SAM" id="Phobius"/>
    </source>
</evidence>
<gene>
    <name evidence="2" type="ORF">QQS35_19605</name>
</gene>
<dbReference type="EMBL" id="JASTZU010000061">
    <property type="protein sequence ID" value="MDL4842644.1"/>
    <property type="molecule type" value="Genomic_DNA"/>
</dbReference>
<feature type="transmembrane region" description="Helical" evidence="1">
    <location>
        <begin position="113"/>
        <end position="134"/>
    </location>
</feature>
<keyword evidence="1" id="KW-0812">Transmembrane</keyword>
<evidence type="ECO:0000313" key="3">
    <source>
        <dbReference type="Proteomes" id="UP001235343"/>
    </source>
</evidence>
<organism evidence="2 3">
    <name type="scientific">Aquibacillus rhizosphaerae</name>
    <dbReference type="NCBI Taxonomy" id="3051431"/>
    <lineage>
        <taxon>Bacteria</taxon>
        <taxon>Bacillati</taxon>
        <taxon>Bacillota</taxon>
        <taxon>Bacilli</taxon>
        <taxon>Bacillales</taxon>
        <taxon>Bacillaceae</taxon>
        <taxon>Aquibacillus</taxon>
    </lineage>
</organism>
<name>A0ABT7LB53_9BACI</name>
<keyword evidence="1" id="KW-0472">Membrane</keyword>